<keyword evidence="4" id="KW-1133">Transmembrane helix</keyword>
<dbReference type="GO" id="GO:0098609">
    <property type="term" value="P:cell-cell adhesion"/>
    <property type="evidence" value="ECO:0007669"/>
    <property type="project" value="TreeGrafter"/>
</dbReference>
<organism evidence="7 8">
    <name type="scientific">Rhamnusium bicolor</name>
    <dbReference type="NCBI Taxonomy" id="1586634"/>
    <lineage>
        <taxon>Eukaryota</taxon>
        <taxon>Metazoa</taxon>
        <taxon>Ecdysozoa</taxon>
        <taxon>Arthropoda</taxon>
        <taxon>Hexapoda</taxon>
        <taxon>Insecta</taxon>
        <taxon>Pterygota</taxon>
        <taxon>Neoptera</taxon>
        <taxon>Endopterygota</taxon>
        <taxon>Coleoptera</taxon>
        <taxon>Polyphaga</taxon>
        <taxon>Cucujiformia</taxon>
        <taxon>Chrysomeloidea</taxon>
        <taxon>Cerambycidae</taxon>
        <taxon>Lepturinae</taxon>
        <taxon>Rhagiini</taxon>
        <taxon>Rhamnusium</taxon>
    </lineage>
</organism>
<dbReference type="PANTHER" id="PTHR44170">
    <property type="entry name" value="PROTEIN SIDEKICK"/>
    <property type="match status" value="1"/>
</dbReference>
<protein>
    <recommendedName>
        <fullName evidence="9">Protogenin</fullName>
    </recommendedName>
</protein>
<dbReference type="GO" id="GO:0009653">
    <property type="term" value="P:anatomical structure morphogenesis"/>
    <property type="evidence" value="ECO:0007669"/>
    <property type="project" value="UniProtKB-ARBA"/>
</dbReference>
<evidence type="ECO:0000259" key="5">
    <source>
        <dbReference type="PROSITE" id="PS50835"/>
    </source>
</evidence>
<evidence type="ECO:0000256" key="2">
    <source>
        <dbReference type="ARBA" id="ARBA00023157"/>
    </source>
</evidence>
<keyword evidence="1" id="KW-0677">Repeat</keyword>
<dbReference type="InterPro" id="IPR036179">
    <property type="entry name" value="Ig-like_dom_sf"/>
</dbReference>
<proteinExistence type="predicted"/>
<dbReference type="InterPro" id="IPR003961">
    <property type="entry name" value="FN3_dom"/>
</dbReference>
<dbReference type="Proteomes" id="UP001162156">
    <property type="component" value="Unassembled WGS sequence"/>
</dbReference>
<dbReference type="Pfam" id="PF00041">
    <property type="entry name" value="fn3"/>
    <property type="match status" value="3"/>
</dbReference>
<dbReference type="InterPro" id="IPR013783">
    <property type="entry name" value="Ig-like_fold"/>
</dbReference>
<dbReference type="Pfam" id="PF13927">
    <property type="entry name" value="Ig_3"/>
    <property type="match status" value="3"/>
</dbReference>
<dbReference type="SMART" id="SM00408">
    <property type="entry name" value="IGc2"/>
    <property type="match status" value="4"/>
</dbReference>
<dbReference type="GO" id="GO:0030154">
    <property type="term" value="P:cell differentiation"/>
    <property type="evidence" value="ECO:0007669"/>
    <property type="project" value="UniProtKB-ARBA"/>
</dbReference>
<keyword evidence="8" id="KW-1185">Reference proteome</keyword>
<reference evidence="7" key="1">
    <citation type="journal article" date="2023" name="Insect Mol. Biol.">
        <title>Genome sequencing provides insights into the evolution of gene families encoding plant cell wall-degrading enzymes in longhorned beetles.</title>
        <authorList>
            <person name="Shin N.R."/>
            <person name="Okamura Y."/>
            <person name="Kirsch R."/>
            <person name="Pauchet Y."/>
        </authorList>
    </citation>
    <scope>NUCLEOTIDE SEQUENCE</scope>
    <source>
        <strain evidence="7">RBIC_L_NR</strain>
    </source>
</reference>
<gene>
    <name evidence="7" type="ORF">NQ314_005797</name>
</gene>
<dbReference type="Gene3D" id="2.60.40.10">
    <property type="entry name" value="Immunoglobulins"/>
    <property type="match status" value="8"/>
</dbReference>
<feature type="domain" description="Fibronectin type-III" evidence="6">
    <location>
        <begin position="583"/>
        <end position="674"/>
    </location>
</feature>
<dbReference type="PROSITE" id="PS50835">
    <property type="entry name" value="IG_LIKE"/>
    <property type="match status" value="4"/>
</dbReference>
<evidence type="ECO:0000259" key="6">
    <source>
        <dbReference type="PROSITE" id="PS50853"/>
    </source>
</evidence>
<feature type="domain" description="Ig-like" evidence="5">
    <location>
        <begin position="210"/>
        <end position="290"/>
    </location>
</feature>
<evidence type="ECO:0000313" key="7">
    <source>
        <dbReference type="EMBL" id="KAJ8962015.1"/>
    </source>
</evidence>
<dbReference type="SMART" id="SM00409">
    <property type="entry name" value="IG"/>
    <property type="match status" value="4"/>
</dbReference>
<evidence type="ECO:0000256" key="1">
    <source>
        <dbReference type="ARBA" id="ARBA00022737"/>
    </source>
</evidence>
<feature type="domain" description="Fibronectin type-III" evidence="6">
    <location>
        <begin position="388"/>
        <end position="478"/>
    </location>
</feature>
<evidence type="ECO:0000256" key="3">
    <source>
        <dbReference type="ARBA" id="ARBA00023319"/>
    </source>
</evidence>
<dbReference type="SUPFAM" id="SSF48726">
    <property type="entry name" value="Immunoglobulin"/>
    <property type="match status" value="4"/>
</dbReference>
<dbReference type="Pfam" id="PF07679">
    <property type="entry name" value="I-set"/>
    <property type="match status" value="1"/>
</dbReference>
<evidence type="ECO:0008006" key="9">
    <source>
        <dbReference type="Google" id="ProtNLM"/>
    </source>
</evidence>
<dbReference type="SUPFAM" id="SSF49265">
    <property type="entry name" value="Fibronectin type III"/>
    <property type="match status" value="2"/>
</dbReference>
<dbReference type="FunFam" id="2.60.40.10:FF:000032">
    <property type="entry name" value="palladin isoform X1"/>
    <property type="match status" value="1"/>
</dbReference>
<dbReference type="EMBL" id="JANEYF010001596">
    <property type="protein sequence ID" value="KAJ8962015.1"/>
    <property type="molecule type" value="Genomic_DNA"/>
</dbReference>
<sequence>FARALDTPEIALSLKLTDPKDVIVQKGQSATLRCDAKSSIAGFKVTWFHNDSPVQLNDTRWRQHEDGSLYIPKVVSRKSANGVTGEYQCLVRNNAGALLSGVAKLRVASMDREFTKSSSNLTVAESQPVVLHCSIHSTPPAEIQWEFNNQPLPQHTRHVPLPNGALLITNSQFSDAGSYRCKATNNILNKIKYSKTTLTVFSSPTESKAPTFLPLDISLNNTVDLGENLKLYCAVMGWPTPTVQWLNNDSVVIANSTVLQLLKARERQSGNYTCVAYNTMSRISQTYRVEVQQKPQFNVTPVSKSYPPAKTVRLDCQAKGVPEPRFYWLKDGLPLTYDTRIKKQSTGLVFSHTFNSDSGIYQCVAVNSAGKIWTAAQIEINVSLSPSPPENVQCRPYDSTSICLSWMSPTNVTVQAYSVHSFYKAQGLEVSRPEYVTNLTHYQAVGLYSSTNYTFYVRLYSKAASDRSEKVTCETTIKGSRNLDIVPINVNSVSLKWFEISTDVPCDGNMSFYKVQWRREGHSTINVERLLPGTNYEFRVTSTSYNKDSIPWIPYTHSKMEDTIFTNNEETNNTNITDAKPLPPEQLEGTPLSATSIKLTWIDVANKKFYTICYVLVKEGLKCEDGNSLNSYSNKITVTKLKSNATYEFKVQTHSLEGISGPFSKSIEVQTPADVPSPVLDLKFKVINESTACLRWKAPAHKNGKLQKYIISYTPDRDRPLENWIDISIPSYQRKSMTCWLGDQDTISAYLRNLSSNVHYMVLVRAASDVGVGKPTLPIVVTTNPTGRVIVGVIMALMCIVCCITCILVRRRCLKRRALARARMAASNNYYPAVAHYASHVGAVQVRLEEPCAANFYAFECNGHVDSKKSKHSPIPLRFEEDSNSNVKSSKFYDLYRLFENSKKSNSNYHQCNPHFEQNVSKMQNSNSDVQSLDLDGDSSLNATQLTCLDDSLGISVVNSHRRISPVLGPNG</sequence>
<feature type="domain" description="Fibronectin type-III" evidence="6">
    <location>
        <begin position="678"/>
        <end position="786"/>
    </location>
</feature>
<keyword evidence="2" id="KW-1015">Disulfide bond</keyword>
<feature type="domain" description="Ig-like" evidence="5">
    <location>
        <begin position="295"/>
        <end position="385"/>
    </location>
</feature>
<dbReference type="CDD" id="cd00063">
    <property type="entry name" value="FN3"/>
    <property type="match status" value="4"/>
</dbReference>
<dbReference type="InterPro" id="IPR013098">
    <property type="entry name" value="Ig_I-set"/>
</dbReference>
<keyword evidence="3" id="KW-0393">Immunoglobulin domain</keyword>
<evidence type="ECO:0000313" key="8">
    <source>
        <dbReference type="Proteomes" id="UP001162156"/>
    </source>
</evidence>
<keyword evidence="4" id="KW-0812">Transmembrane</keyword>
<accession>A0AAV8ZC90</accession>
<dbReference type="InterPro" id="IPR007110">
    <property type="entry name" value="Ig-like_dom"/>
</dbReference>
<name>A0AAV8ZC90_9CUCU</name>
<dbReference type="PANTHER" id="PTHR44170:SF54">
    <property type="entry name" value="FI24025P1"/>
    <property type="match status" value="1"/>
</dbReference>
<dbReference type="AlphaFoldDB" id="A0AAV8ZC90"/>
<feature type="non-terminal residue" evidence="7">
    <location>
        <position position="1"/>
    </location>
</feature>
<feature type="domain" description="Ig-like" evidence="5">
    <location>
        <begin position="112"/>
        <end position="199"/>
    </location>
</feature>
<dbReference type="SMART" id="SM00060">
    <property type="entry name" value="FN3"/>
    <property type="match status" value="4"/>
</dbReference>
<feature type="domain" description="Ig-like" evidence="5">
    <location>
        <begin position="8"/>
        <end position="100"/>
    </location>
</feature>
<comment type="caution">
    <text evidence="7">The sequence shown here is derived from an EMBL/GenBank/DDBJ whole genome shotgun (WGS) entry which is preliminary data.</text>
</comment>
<dbReference type="InterPro" id="IPR036116">
    <property type="entry name" value="FN3_sf"/>
</dbReference>
<dbReference type="GO" id="GO:0016020">
    <property type="term" value="C:membrane"/>
    <property type="evidence" value="ECO:0007669"/>
    <property type="project" value="UniProtKB-SubCell"/>
</dbReference>
<dbReference type="InterPro" id="IPR003598">
    <property type="entry name" value="Ig_sub2"/>
</dbReference>
<keyword evidence="4" id="KW-0472">Membrane</keyword>
<evidence type="ECO:0000256" key="4">
    <source>
        <dbReference type="SAM" id="Phobius"/>
    </source>
</evidence>
<feature type="transmembrane region" description="Helical" evidence="4">
    <location>
        <begin position="789"/>
        <end position="809"/>
    </location>
</feature>
<dbReference type="PROSITE" id="PS50853">
    <property type="entry name" value="FN3"/>
    <property type="match status" value="3"/>
</dbReference>
<dbReference type="InterPro" id="IPR003599">
    <property type="entry name" value="Ig_sub"/>
</dbReference>